<feature type="region of interest" description="Disordered" evidence="9">
    <location>
        <begin position="1"/>
        <end position="23"/>
    </location>
</feature>
<dbReference type="GO" id="GO:0005524">
    <property type="term" value="F:ATP binding"/>
    <property type="evidence" value="ECO:0007669"/>
    <property type="project" value="UniProtKB-KW"/>
</dbReference>
<dbReference type="eggNOG" id="COG0272">
    <property type="taxonomic scope" value="Bacteria"/>
</dbReference>
<dbReference type="STRING" id="861299.J421_0616"/>
<evidence type="ECO:0000256" key="8">
    <source>
        <dbReference type="ARBA" id="ARBA00048679"/>
    </source>
</evidence>
<dbReference type="CDD" id="cd17748">
    <property type="entry name" value="BRCT_DNA_ligase_like"/>
    <property type="match status" value="1"/>
</dbReference>
<evidence type="ECO:0000256" key="3">
    <source>
        <dbReference type="ARBA" id="ARBA00022679"/>
    </source>
</evidence>
<comment type="catalytic activity">
    <reaction evidence="8">
        <text>L-seryl-[protein] + ATP = O-phospho-L-seryl-[protein] + ADP + H(+)</text>
        <dbReference type="Rhea" id="RHEA:17989"/>
        <dbReference type="Rhea" id="RHEA-COMP:9863"/>
        <dbReference type="Rhea" id="RHEA-COMP:11604"/>
        <dbReference type="ChEBI" id="CHEBI:15378"/>
        <dbReference type="ChEBI" id="CHEBI:29999"/>
        <dbReference type="ChEBI" id="CHEBI:30616"/>
        <dbReference type="ChEBI" id="CHEBI:83421"/>
        <dbReference type="ChEBI" id="CHEBI:456216"/>
        <dbReference type="EC" id="2.7.11.1"/>
    </reaction>
</comment>
<protein>
    <recommendedName>
        <fullName evidence="1">non-specific serine/threonine protein kinase</fullName>
        <ecNumber evidence="1">2.7.11.1</ecNumber>
    </recommendedName>
</protein>
<keyword evidence="4" id="KW-0547">Nucleotide-binding</keyword>
<evidence type="ECO:0000256" key="9">
    <source>
        <dbReference type="SAM" id="MobiDB-lite"/>
    </source>
</evidence>
<name>W0RFI7_9BACT</name>
<dbReference type="Pfam" id="PF00069">
    <property type="entry name" value="Pkinase"/>
    <property type="match status" value="1"/>
</dbReference>
<evidence type="ECO:0000256" key="7">
    <source>
        <dbReference type="ARBA" id="ARBA00047899"/>
    </source>
</evidence>
<dbReference type="InParanoid" id="W0RFI7"/>
<keyword evidence="5 11" id="KW-0418">Kinase</keyword>
<evidence type="ECO:0000313" key="11">
    <source>
        <dbReference type="EMBL" id="AHG88153.1"/>
    </source>
</evidence>
<dbReference type="Gene3D" id="3.40.50.10190">
    <property type="entry name" value="BRCT domain"/>
    <property type="match status" value="1"/>
</dbReference>
<gene>
    <name evidence="11" type="ORF">J421_0616</name>
</gene>
<accession>W0RFI7</accession>
<dbReference type="RefSeq" id="WP_104022185.1">
    <property type="nucleotide sequence ID" value="NZ_CP007128.1"/>
</dbReference>
<dbReference type="PANTHER" id="PTHR24361:SF433">
    <property type="entry name" value="PROTEIN KINASE DOMAIN-CONTAINING PROTEIN"/>
    <property type="match status" value="1"/>
</dbReference>
<dbReference type="Pfam" id="PF00533">
    <property type="entry name" value="BRCT"/>
    <property type="match status" value="1"/>
</dbReference>
<evidence type="ECO:0000259" key="10">
    <source>
        <dbReference type="PROSITE" id="PS50011"/>
    </source>
</evidence>
<dbReference type="PROSITE" id="PS50011">
    <property type="entry name" value="PROTEIN_KINASE_DOM"/>
    <property type="match status" value="1"/>
</dbReference>
<dbReference type="InterPro" id="IPR001357">
    <property type="entry name" value="BRCT_dom"/>
</dbReference>
<dbReference type="Gene3D" id="1.10.510.10">
    <property type="entry name" value="Transferase(Phosphotransferase) domain 1"/>
    <property type="match status" value="1"/>
</dbReference>
<evidence type="ECO:0000256" key="2">
    <source>
        <dbReference type="ARBA" id="ARBA00022527"/>
    </source>
</evidence>
<dbReference type="InterPro" id="IPR053235">
    <property type="entry name" value="Ser_Thr_kinase"/>
</dbReference>
<dbReference type="SUPFAM" id="SSF52113">
    <property type="entry name" value="BRCT domain"/>
    <property type="match status" value="1"/>
</dbReference>
<evidence type="ECO:0000256" key="6">
    <source>
        <dbReference type="ARBA" id="ARBA00022840"/>
    </source>
</evidence>
<dbReference type="PANTHER" id="PTHR24361">
    <property type="entry name" value="MITOGEN-ACTIVATED KINASE KINASE KINASE"/>
    <property type="match status" value="1"/>
</dbReference>
<dbReference type="OrthoDB" id="9801841at2"/>
<evidence type="ECO:0000313" key="12">
    <source>
        <dbReference type="Proteomes" id="UP000019151"/>
    </source>
</evidence>
<dbReference type="EMBL" id="CP007128">
    <property type="protein sequence ID" value="AHG88153.1"/>
    <property type="molecule type" value="Genomic_DNA"/>
</dbReference>
<organism evidence="11 12">
    <name type="scientific">Gemmatirosa kalamazoonensis</name>
    <dbReference type="NCBI Taxonomy" id="861299"/>
    <lineage>
        <taxon>Bacteria</taxon>
        <taxon>Pseudomonadati</taxon>
        <taxon>Gemmatimonadota</taxon>
        <taxon>Gemmatimonadia</taxon>
        <taxon>Gemmatimonadales</taxon>
        <taxon>Gemmatimonadaceae</taxon>
        <taxon>Gemmatirosa</taxon>
    </lineage>
</organism>
<sequence length="394" mass="43720">MSTRQTAATPAPRFEPYRPPEHAPMVHSFESGRSYRLERLIGKGGFGEVYLATAEPRGAMPERVCVKVSDRFSAWLREAYFAELLGREPRALKVFDRFAHVDGTQMRYCLAMEYAEHGDLGAWLARKGAQSERLVRREIAGILRALDALHRGNGLHRDLTAFNIFVCKDEQLKLGDFGIATHQLSRRGVTADAFNPFDAPAEIAWGKVRRWQQRDDVYQIGMIAAMLLRGDTTSPMRSKDVRNLPCSDHLKEVIYRCLGVRGKRYESAGELIAALRQRPAESPKLGRVTTLAGCRVAFTGFLSRPRSEAMQAAREAGATVQSKPGHTTDVLVRGRPNVQQIAGAAGGSKLLEVRRLAAQGQPVRVIGEAQFWRLVAPTPRKAAPSRGAPARARR</sequence>
<proteinExistence type="predicted"/>
<evidence type="ECO:0000256" key="5">
    <source>
        <dbReference type="ARBA" id="ARBA00022777"/>
    </source>
</evidence>
<comment type="catalytic activity">
    <reaction evidence="7">
        <text>L-threonyl-[protein] + ATP = O-phospho-L-threonyl-[protein] + ADP + H(+)</text>
        <dbReference type="Rhea" id="RHEA:46608"/>
        <dbReference type="Rhea" id="RHEA-COMP:11060"/>
        <dbReference type="Rhea" id="RHEA-COMP:11605"/>
        <dbReference type="ChEBI" id="CHEBI:15378"/>
        <dbReference type="ChEBI" id="CHEBI:30013"/>
        <dbReference type="ChEBI" id="CHEBI:30616"/>
        <dbReference type="ChEBI" id="CHEBI:61977"/>
        <dbReference type="ChEBI" id="CHEBI:456216"/>
        <dbReference type="EC" id="2.7.11.1"/>
    </reaction>
</comment>
<dbReference type="eggNOG" id="COG0515">
    <property type="taxonomic scope" value="Bacteria"/>
</dbReference>
<dbReference type="HOGENOM" id="CLU_758136_0_0_0"/>
<dbReference type="SUPFAM" id="SSF56112">
    <property type="entry name" value="Protein kinase-like (PK-like)"/>
    <property type="match status" value="1"/>
</dbReference>
<dbReference type="GO" id="GO:0004674">
    <property type="term" value="F:protein serine/threonine kinase activity"/>
    <property type="evidence" value="ECO:0007669"/>
    <property type="project" value="UniProtKB-KW"/>
</dbReference>
<feature type="domain" description="Protein kinase" evidence="10">
    <location>
        <begin position="35"/>
        <end position="285"/>
    </location>
</feature>
<dbReference type="GO" id="GO:0005737">
    <property type="term" value="C:cytoplasm"/>
    <property type="evidence" value="ECO:0007669"/>
    <property type="project" value="TreeGrafter"/>
</dbReference>
<keyword evidence="6" id="KW-0067">ATP-binding</keyword>
<dbReference type="Proteomes" id="UP000019151">
    <property type="component" value="Chromosome"/>
</dbReference>
<keyword evidence="12" id="KW-1185">Reference proteome</keyword>
<dbReference type="EC" id="2.7.11.1" evidence="1"/>
<evidence type="ECO:0000256" key="4">
    <source>
        <dbReference type="ARBA" id="ARBA00022741"/>
    </source>
</evidence>
<keyword evidence="2" id="KW-0723">Serine/threonine-protein kinase</keyword>
<dbReference type="InterPro" id="IPR000719">
    <property type="entry name" value="Prot_kinase_dom"/>
</dbReference>
<dbReference type="InterPro" id="IPR011009">
    <property type="entry name" value="Kinase-like_dom_sf"/>
</dbReference>
<reference evidence="11 12" key="1">
    <citation type="journal article" date="2014" name="Genome Announc.">
        <title>Genome Sequence and Methylome of Soil Bacterium Gemmatirosa kalamazoonensis KBS708T, a Member of the Rarely Cultivated Gemmatimonadetes Phylum.</title>
        <authorList>
            <person name="Debruyn J.M."/>
            <person name="Radosevich M."/>
            <person name="Wommack K.E."/>
            <person name="Polson S.W."/>
            <person name="Hauser L.J."/>
            <person name="Fawaz M.N."/>
            <person name="Korlach J."/>
            <person name="Tsai Y.C."/>
        </authorList>
    </citation>
    <scope>NUCLEOTIDE SEQUENCE [LARGE SCALE GENOMIC DNA]</scope>
    <source>
        <strain evidence="11 12">KBS708</strain>
    </source>
</reference>
<dbReference type="AlphaFoldDB" id="W0RFI7"/>
<evidence type="ECO:0000256" key="1">
    <source>
        <dbReference type="ARBA" id="ARBA00012513"/>
    </source>
</evidence>
<dbReference type="InterPro" id="IPR036420">
    <property type="entry name" value="BRCT_dom_sf"/>
</dbReference>
<dbReference type="KEGG" id="gba:J421_0616"/>
<keyword evidence="3" id="KW-0808">Transferase</keyword>